<dbReference type="InterPro" id="IPR036291">
    <property type="entry name" value="NAD(P)-bd_dom_sf"/>
</dbReference>
<dbReference type="GO" id="GO:0019433">
    <property type="term" value="P:triglyceride catabolic process"/>
    <property type="evidence" value="ECO:0007669"/>
    <property type="project" value="TreeGrafter"/>
</dbReference>
<dbReference type="GO" id="GO:0004806">
    <property type="term" value="F:triacylglycerol lipase activity"/>
    <property type="evidence" value="ECO:0007669"/>
    <property type="project" value="TreeGrafter"/>
</dbReference>
<dbReference type="PROSITE" id="PS00061">
    <property type="entry name" value="ADH_SHORT"/>
    <property type="match status" value="1"/>
</dbReference>
<comment type="caution">
    <text evidence="5">The sequence shown here is derived from an EMBL/GenBank/DDBJ whole genome shotgun (WGS) entry which is preliminary data.</text>
</comment>
<dbReference type="EMBL" id="JAULSV010000004">
    <property type="protein sequence ID" value="KAK0647056.1"/>
    <property type="molecule type" value="Genomic_DNA"/>
</dbReference>
<evidence type="ECO:0000256" key="1">
    <source>
        <dbReference type="ARBA" id="ARBA00006484"/>
    </source>
</evidence>
<reference evidence="5" key="1">
    <citation type="submission" date="2023-06" db="EMBL/GenBank/DDBJ databases">
        <title>Genome-scale phylogeny and comparative genomics of the fungal order Sordariales.</title>
        <authorList>
            <consortium name="Lawrence Berkeley National Laboratory"/>
            <person name="Hensen N."/>
            <person name="Bonometti L."/>
            <person name="Westerberg I."/>
            <person name="Brannstrom I.O."/>
            <person name="Guillou S."/>
            <person name="Cros-Aarteil S."/>
            <person name="Calhoun S."/>
            <person name="Haridas S."/>
            <person name="Kuo A."/>
            <person name="Mondo S."/>
            <person name="Pangilinan J."/>
            <person name="Riley R."/>
            <person name="Labutti K."/>
            <person name="Andreopoulos B."/>
            <person name="Lipzen A."/>
            <person name="Chen C."/>
            <person name="Yanf M."/>
            <person name="Daum C."/>
            <person name="Ng V."/>
            <person name="Clum A."/>
            <person name="Steindorff A."/>
            <person name="Ohm R."/>
            <person name="Martin F."/>
            <person name="Silar P."/>
            <person name="Natvig D."/>
            <person name="Lalanne C."/>
            <person name="Gautier V."/>
            <person name="Ament-Velasquez S.L."/>
            <person name="Kruys A."/>
            <person name="Hutchinson M.I."/>
            <person name="Powell A.J."/>
            <person name="Barry K."/>
            <person name="Miller A.N."/>
            <person name="Grigoriev I.V."/>
            <person name="Debuchy R."/>
            <person name="Gladieux P."/>
            <person name="Thoren M.H."/>
            <person name="Johannesson H."/>
        </authorList>
    </citation>
    <scope>NUCLEOTIDE SEQUENCE</scope>
    <source>
        <strain evidence="5">SMH2532-1</strain>
    </source>
</reference>
<dbReference type="PANTHER" id="PTHR44169:SF3">
    <property type="entry name" value="SHORT-CHAIN DEHYDROGENASE SRDE"/>
    <property type="match status" value="1"/>
</dbReference>
<dbReference type="AlphaFoldDB" id="A0AA39Y6P3"/>
<evidence type="ECO:0000313" key="6">
    <source>
        <dbReference type="Proteomes" id="UP001174936"/>
    </source>
</evidence>
<dbReference type="GO" id="GO:0005783">
    <property type="term" value="C:endoplasmic reticulum"/>
    <property type="evidence" value="ECO:0007669"/>
    <property type="project" value="TreeGrafter"/>
</dbReference>
<dbReference type="SUPFAM" id="SSF51735">
    <property type="entry name" value="NAD(P)-binding Rossmann-fold domains"/>
    <property type="match status" value="1"/>
</dbReference>
<protein>
    <submittedName>
        <fullName evidence="5">Uncharacterized protein</fullName>
    </submittedName>
</protein>
<proteinExistence type="inferred from homology"/>
<dbReference type="GO" id="GO:0000140">
    <property type="term" value="F:acylglycerone-phosphate reductase (NADP+) activity"/>
    <property type="evidence" value="ECO:0007669"/>
    <property type="project" value="TreeGrafter"/>
</dbReference>
<dbReference type="GO" id="GO:0006654">
    <property type="term" value="P:phosphatidic acid biosynthetic process"/>
    <property type="evidence" value="ECO:0007669"/>
    <property type="project" value="TreeGrafter"/>
</dbReference>
<sequence length="301" mass="31744">MTSSKRTILITGCSDGGLGAALALAFHKAGWRVFASARNVAKLKDATAAGIETIQLDTLSSESITAAIATVSSLTGGSLDALLNNAGGGYSMPITDVDIEKGKHLFDLNVWSVIAVTQAFLPLLFKSTHPSGGMIVNNTSCSSLIGGGLPFQVTYSASKAAITSFTEGMRMELKPFGIRVVNLVTGSVKSKFYANAGFEKIPPGSLYHIAADVIEPKMNGEEHSKTGVDTDAWAEDVVAQLNKKNPPHWIFGGKFSTLVRYGSMLPIGTFDFMAKPMVGLDVLEQRLKEAGGAKAVIGKLD</sequence>
<keyword evidence="3" id="KW-0560">Oxidoreductase</keyword>
<keyword evidence="6" id="KW-1185">Reference proteome</keyword>
<evidence type="ECO:0000313" key="5">
    <source>
        <dbReference type="EMBL" id="KAK0647056.1"/>
    </source>
</evidence>
<dbReference type="PANTHER" id="PTHR44169">
    <property type="entry name" value="NADPH-DEPENDENT 1-ACYLDIHYDROXYACETONE PHOSPHATE REDUCTASE"/>
    <property type="match status" value="1"/>
</dbReference>
<dbReference type="Gene3D" id="3.40.50.720">
    <property type="entry name" value="NAD(P)-binding Rossmann-like Domain"/>
    <property type="match status" value="1"/>
</dbReference>
<organism evidence="5 6">
    <name type="scientific">Cercophora newfieldiana</name>
    <dbReference type="NCBI Taxonomy" id="92897"/>
    <lineage>
        <taxon>Eukaryota</taxon>
        <taxon>Fungi</taxon>
        <taxon>Dikarya</taxon>
        <taxon>Ascomycota</taxon>
        <taxon>Pezizomycotina</taxon>
        <taxon>Sordariomycetes</taxon>
        <taxon>Sordariomycetidae</taxon>
        <taxon>Sordariales</taxon>
        <taxon>Lasiosphaeriaceae</taxon>
        <taxon>Cercophora</taxon>
    </lineage>
</organism>
<dbReference type="InterPro" id="IPR002347">
    <property type="entry name" value="SDR_fam"/>
</dbReference>
<evidence type="ECO:0000256" key="3">
    <source>
        <dbReference type="ARBA" id="ARBA00023002"/>
    </source>
</evidence>
<dbReference type="Proteomes" id="UP001174936">
    <property type="component" value="Unassembled WGS sequence"/>
</dbReference>
<dbReference type="PRINTS" id="PR00080">
    <property type="entry name" value="SDRFAMILY"/>
</dbReference>
<gene>
    <name evidence="5" type="ORF">B0T16DRAFT_414639</name>
</gene>
<accession>A0AA39Y6P3</accession>
<dbReference type="Pfam" id="PF00106">
    <property type="entry name" value="adh_short"/>
    <property type="match status" value="1"/>
</dbReference>
<evidence type="ECO:0000256" key="2">
    <source>
        <dbReference type="ARBA" id="ARBA00022857"/>
    </source>
</evidence>
<dbReference type="InterPro" id="IPR020904">
    <property type="entry name" value="Sc_DH/Rdtase_CS"/>
</dbReference>
<comment type="similarity">
    <text evidence="1 4">Belongs to the short-chain dehydrogenases/reductases (SDR) family.</text>
</comment>
<evidence type="ECO:0000256" key="4">
    <source>
        <dbReference type="RuleBase" id="RU000363"/>
    </source>
</evidence>
<name>A0AA39Y6P3_9PEZI</name>
<keyword evidence="2" id="KW-0521">NADP</keyword>
<dbReference type="GO" id="GO:0005811">
    <property type="term" value="C:lipid droplet"/>
    <property type="evidence" value="ECO:0007669"/>
    <property type="project" value="TreeGrafter"/>
</dbReference>
<dbReference type="PRINTS" id="PR00081">
    <property type="entry name" value="GDHRDH"/>
</dbReference>